<name>A0ABV9LMG5_9ACTN</name>
<sequence>MAGDARTTPKPLLCRLGLHAYVQRHPDDERLRGPGHEVCRRCGRRRDVGIDSIVPPGVMG</sequence>
<protein>
    <submittedName>
        <fullName evidence="1">Uncharacterized protein</fullName>
    </submittedName>
</protein>
<organism evidence="1 2">
    <name type="scientific">Geodermatophilus arenarius</name>
    <dbReference type="NCBI Taxonomy" id="1137990"/>
    <lineage>
        <taxon>Bacteria</taxon>
        <taxon>Bacillati</taxon>
        <taxon>Actinomycetota</taxon>
        <taxon>Actinomycetes</taxon>
        <taxon>Geodermatophilales</taxon>
        <taxon>Geodermatophilaceae</taxon>
        <taxon>Geodermatophilus</taxon>
    </lineage>
</organism>
<comment type="caution">
    <text evidence="1">The sequence shown here is derived from an EMBL/GenBank/DDBJ whole genome shotgun (WGS) entry which is preliminary data.</text>
</comment>
<keyword evidence="2" id="KW-1185">Reference proteome</keyword>
<proteinExistence type="predicted"/>
<gene>
    <name evidence="1" type="ORF">ACFO3M_18020</name>
</gene>
<reference evidence="2" key="1">
    <citation type="journal article" date="2019" name="Int. J. Syst. Evol. Microbiol.">
        <title>The Global Catalogue of Microorganisms (GCM) 10K type strain sequencing project: providing services to taxonomists for standard genome sequencing and annotation.</title>
        <authorList>
            <consortium name="The Broad Institute Genomics Platform"/>
            <consortium name="The Broad Institute Genome Sequencing Center for Infectious Disease"/>
            <person name="Wu L."/>
            <person name="Ma J."/>
        </authorList>
    </citation>
    <scope>NUCLEOTIDE SEQUENCE [LARGE SCALE GENOMIC DNA]</scope>
    <source>
        <strain evidence="2">CCUG 62763</strain>
    </source>
</reference>
<evidence type="ECO:0000313" key="1">
    <source>
        <dbReference type="EMBL" id="MFC4695303.1"/>
    </source>
</evidence>
<dbReference type="EMBL" id="JBHSGR010000022">
    <property type="protein sequence ID" value="MFC4695303.1"/>
    <property type="molecule type" value="Genomic_DNA"/>
</dbReference>
<evidence type="ECO:0000313" key="2">
    <source>
        <dbReference type="Proteomes" id="UP001596025"/>
    </source>
</evidence>
<dbReference type="Proteomes" id="UP001596025">
    <property type="component" value="Unassembled WGS sequence"/>
</dbReference>
<accession>A0ABV9LMG5</accession>
<dbReference type="RefSeq" id="WP_387991947.1">
    <property type="nucleotide sequence ID" value="NZ_JBHSGR010000022.1"/>
</dbReference>